<dbReference type="STRING" id="1884261.A0A5C3QDR3"/>
<accession>A0A5C3QDR3</accession>
<feature type="compositionally biased region" description="Polar residues" evidence="1">
    <location>
        <begin position="82"/>
        <end position="96"/>
    </location>
</feature>
<dbReference type="Proteomes" id="UP000305067">
    <property type="component" value="Unassembled WGS sequence"/>
</dbReference>
<gene>
    <name evidence="3" type="ORF">BDV98DRAFT_531804</name>
</gene>
<proteinExistence type="predicted"/>
<evidence type="ECO:0000313" key="4">
    <source>
        <dbReference type="Proteomes" id="UP000305067"/>
    </source>
</evidence>
<name>A0A5C3QDR3_9AGAR</name>
<dbReference type="AlphaFoldDB" id="A0A5C3QDR3"/>
<protein>
    <recommendedName>
        <fullName evidence="2">BBC1/AIM3 cysteine proteinase-fold domain-containing protein</fullName>
    </recommendedName>
</protein>
<evidence type="ECO:0000313" key="3">
    <source>
        <dbReference type="EMBL" id="TFL00183.1"/>
    </source>
</evidence>
<evidence type="ECO:0000259" key="2">
    <source>
        <dbReference type="Pfam" id="PF25459"/>
    </source>
</evidence>
<reference evidence="3 4" key="1">
    <citation type="journal article" date="2019" name="Nat. Ecol. Evol.">
        <title>Megaphylogeny resolves global patterns of mushroom evolution.</title>
        <authorList>
            <person name="Varga T."/>
            <person name="Krizsan K."/>
            <person name="Foldi C."/>
            <person name="Dima B."/>
            <person name="Sanchez-Garcia M."/>
            <person name="Sanchez-Ramirez S."/>
            <person name="Szollosi G.J."/>
            <person name="Szarkandi J.G."/>
            <person name="Papp V."/>
            <person name="Albert L."/>
            <person name="Andreopoulos W."/>
            <person name="Angelini C."/>
            <person name="Antonin V."/>
            <person name="Barry K.W."/>
            <person name="Bougher N.L."/>
            <person name="Buchanan P."/>
            <person name="Buyck B."/>
            <person name="Bense V."/>
            <person name="Catcheside P."/>
            <person name="Chovatia M."/>
            <person name="Cooper J."/>
            <person name="Damon W."/>
            <person name="Desjardin D."/>
            <person name="Finy P."/>
            <person name="Geml J."/>
            <person name="Haridas S."/>
            <person name="Hughes K."/>
            <person name="Justo A."/>
            <person name="Karasinski D."/>
            <person name="Kautmanova I."/>
            <person name="Kiss B."/>
            <person name="Kocsube S."/>
            <person name="Kotiranta H."/>
            <person name="LaButti K.M."/>
            <person name="Lechner B.E."/>
            <person name="Liimatainen K."/>
            <person name="Lipzen A."/>
            <person name="Lukacs Z."/>
            <person name="Mihaltcheva S."/>
            <person name="Morgado L.N."/>
            <person name="Niskanen T."/>
            <person name="Noordeloos M.E."/>
            <person name="Ohm R.A."/>
            <person name="Ortiz-Santana B."/>
            <person name="Ovrebo C."/>
            <person name="Racz N."/>
            <person name="Riley R."/>
            <person name="Savchenko A."/>
            <person name="Shiryaev A."/>
            <person name="Soop K."/>
            <person name="Spirin V."/>
            <person name="Szebenyi C."/>
            <person name="Tomsovsky M."/>
            <person name="Tulloss R.E."/>
            <person name="Uehling J."/>
            <person name="Grigoriev I.V."/>
            <person name="Vagvolgyi C."/>
            <person name="Papp T."/>
            <person name="Martin F.M."/>
            <person name="Miettinen O."/>
            <person name="Hibbett D.S."/>
            <person name="Nagy L.G."/>
        </authorList>
    </citation>
    <scope>NUCLEOTIDE SEQUENCE [LARGE SCALE GENOMIC DNA]</scope>
    <source>
        <strain evidence="3 4">CBS 309.79</strain>
    </source>
</reference>
<feature type="non-terminal residue" evidence="3">
    <location>
        <position position="397"/>
    </location>
</feature>
<feature type="domain" description="BBC1/AIM3 cysteine proteinase-fold" evidence="2">
    <location>
        <begin position="202"/>
        <end position="394"/>
    </location>
</feature>
<dbReference type="Pfam" id="PF25459">
    <property type="entry name" value="AIM3_BBC1_C"/>
    <property type="match status" value="1"/>
</dbReference>
<feature type="region of interest" description="Disordered" evidence="1">
    <location>
        <begin position="50"/>
        <end position="97"/>
    </location>
</feature>
<dbReference type="InterPro" id="IPR057402">
    <property type="entry name" value="AIM3_BBC1_C"/>
</dbReference>
<dbReference type="OrthoDB" id="3357271at2759"/>
<sequence length="397" mass="42788">MDKIDWANLSQDDKLAFFAWLDEFFEAFLGNVKALAEKARTNSAFVKMQGRVEEDAKPSTPKPSLVEGNAHGPPPPVAKWNKPSQVASSTLSSSPERLTMSYPPPATSVSHAADLASYFDASTRWSTPWYTSTSSLLPPDVGSRKDISYTGSWMARGTAKTSQAAVLFPDLSLCWTSVSYSTSQNADPNDSNAVRREAVWRDAPAVLDAQTLIEASETYGEAIAGFAESYVDSGGYCGRGECWDLAAHALNYVGGFTADGVPAPVPSISRTHGHLIFEGSANVAGGGLGRWRGEDRVIRRGDIVEWREVRIDRPGGGWSMLGNPDHTAVVVADAHPSSSGHDGTPIPLKSLGLTLHVAEQSVSTGIMPKRETYDVSAMTKGEVWVYRPVAWATYLGF</sequence>
<evidence type="ECO:0000256" key="1">
    <source>
        <dbReference type="SAM" id="MobiDB-lite"/>
    </source>
</evidence>
<keyword evidence="4" id="KW-1185">Reference proteome</keyword>
<dbReference type="EMBL" id="ML178830">
    <property type="protein sequence ID" value="TFL00183.1"/>
    <property type="molecule type" value="Genomic_DNA"/>
</dbReference>
<organism evidence="3 4">
    <name type="scientific">Pterulicium gracile</name>
    <dbReference type="NCBI Taxonomy" id="1884261"/>
    <lineage>
        <taxon>Eukaryota</taxon>
        <taxon>Fungi</taxon>
        <taxon>Dikarya</taxon>
        <taxon>Basidiomycota</taxon>
        <taxon>Agaricomycotina</taxon>
        <taxon>Agaricomycetes</taxon>
        <taxon>Agaricomycetidae</taxon>
        <taxon>Agaricales</taxon>
        <taxon>Pleurotineae</taxon>
        <taxon>Pterulaceae</taxon>
        <taxon>Pterulicium</taxon>
    </lineage>
</organism>